<organism evidence="3 4">
    <name type="scientific">Neonectria ditissima</name>
    <dbReference type="NCBI Taxonomy" id="78410"/>
    <lineage>
        <taxon>Eukaryota</taxon>
        <taxon>Fungi</taxon>
        <taxon>Dikarya</taxon>
        <taxon>Ascomycota</taxon>
        <taxon>Pezizomycotina</taxon>
        <taxon>Sordariomycetes</taxon>
        <taxon>Hypocreomycetidae</taxon>
        <taxon>Hypocreales</taxon>
        <taxon>Nectriaceae</taxon>
        <taxon>Neonectria</taxon>
    </lineage>
</organism>
<evidence type="ECO:0000313" key="4">
    <source>
        <dbReference type="Proteomes" id="UP000050424"/>
    </source>
</evidence>
<protein>
    <submittedName>
        <fullName evidence="3">Uncharacterized protein</fullName>
    </submittedName>
</protein>
<feature type="signal peptide" evidence="2">
    <location>
        <begin position="1"/>
        <end position="18"/>
    </location>
</feature>
<name>A0A0P7ACA0_9HYPO</name>
<feature type="transmembrane region" description="Helical" evidence="1">
    <location>
        <begin position="144"/>
        <end position="163"/>
    </location>
</feature>
<evidence type="ECO:0000256" key="1">
    <source>
        <dbReference type="SAM" id="Phobius"/>
    </source>
</evidence>
<dbReference type="Proteomes" id="UP000050424">
    <property type="component" value="Unassembled WGS sequence"/>
</dbReference>
<sequence>MKATFFTTLAAMASSAFAAPLLSGLPTDKALNIVNGAKDTVTTTTSNVVTLPEVPVVNSIVKREPIDVGGLITLLTGLVDKVKDQTGAIEVIVSQVKSGELTKVAGADAAVPQFKAIHATITEVVTKLTGVVGLSVPDLDVDSILSLVVSLVTVTVTSVKNIVAVTGLRPQLLSVLHNVFAILNSLLALVTGLVAAIIPGLISTIGPILEDVPSVLASVLSPVVGLVSGLKVSISLA</sequence>
<reference evidence="3 4" key="1">
    <citation type="submission" date="2015-09" db="EMBL/GenBank/DDBJ databases">
        <title>Draft genome of a European isolate of the apple canker pathogen Neonectria ditissima.</title>
        <authorList>
            <person name="Gomez-Cortecero A."/>
            <person name="Harrison R.J."/>
            <person name="Armitage A.D."/>
        </authorList>
    </citation>
    <scope>NUCLEOTIDE SEQUENCE [LARGE SCALE GENOMIC DNA]</scope>
    <source>
        <strain evidence="3 4">R09/05</strain>
    </source>
</reference>
<proteinExistence type="predicted"/>
<accession>A0A0P7ACA0</accession>
<keyword evidence="1" id="KW-0812">Transmembrane</keyword>
<dbReference type="EMBL" id="LKCW01000296">
    <property type="protein sequence ID" value="KPM34843.1"/>
    <property type="molecule type" value="Genomic_DNA"/>
</dbReference>
<keyword evidence="1" id="KW-1133">Transmembrane helix</keyword>
<feature type="transmembrane region" description="Helical" evidence="1">
    <location>
        <begin position="214"/>
        <end position="234"/>
    </location>
</feature>
<feature type="chain" id="PRO_5006134740" evidence="2">
    <location>
        <begin position="19"/>
        <end position="237"/>
    </location>
</feature>
<evidence type="ECO:0000256" key="2">
    <source>
        <dbReference type="SAM" id="SignalP"/>
    </source>
</evidence>
<dbReference type="AlphaFoldDB" id="A0A0P7ACA0"/>
<keyword evidence="4" id="KW-1185">Reference proteome</keyword>
<keyword evidence="1" id="KW-0472">Membrane</keyword>
<evidence type="ECO:0000313" key="3">
    <source>
        <dbReference type="EMBL" id="KPM34843.1"/>
    </source>
</evidence>
<dbReference type="OrthoDB" id="4774241at2759"/>
<gene>
    <name evidence="3" type="ORF">AK830_g11726</name>
</gene>
<feature type="transmembrane region" description="Helical" evidence="1">
    <location>
        <begin position="175"/>
        <end position="202"/>
    </location>
</feature>
<keyword evidence="2" id="KW-0732">Signal</keyword>
<comment type="caution">
    <text evidence="3">The sequence shown here is derived from an EMBL/GenBank/DDBJ whole genome shotgun (WGS) entry which is preliminary data.</text>
</comment>